<dbReference type="EMBL" id="JAEKNR010000157">
    <property type="protein sequence ID" value="MBJ7599575.1"/>
    <property type="molecule type" value="Genomic_DNA"/>
</dbReference>
<dbReference type="Proteomes" id="UP000612893">
    <property type="component" value="Unassembled WGS sequence"/>
</dbReference>
<dbReference type="SMART" id="SM00327">
    <property type="entry name" value="VWA"/>
    <property type="match status" value="1"/>
</dbReference>
<dbReference type="InterPro" id="IPR036465">
    <property type="entry name" value="vWFA_dom_sf"/>
</dbReference>
<sequence length="531" mass="57320">MRSRRSIKAPTGILATALAGLVLVLACSPGGSAPSSTTTLSVLAGSELKDLEPLLPDLEKATGYHLSMSYAGSLDGAERIVKGDRSQLAWFSSGKYLNLLQGSSGRVVAQDRIMLSPVVLGVKHSTAQRLGWSGNPTVTWSDIGAASKAGQFHFAMTNPTASNSGFVALVGVATALAPNGDALAQGNINVSALTDFFAGQTLTAGSSGWLADSYVRSQASLDGIVNYESVLLTLNQGSQLREKLDLIYPKEGIVTADYPLMLLDRSQRSGFDKITSYLHRTDVQARIMRTTARRPVEPAVQLDSRFTTQVLIELPFPSSLDVVNKLLFAYLDQIRKPAHAIFVLDTSGSMGGPRIDSLKRALDDLTGADSSLTGQFASFRQREEVTMILFNTTVYQQRDFTVNDTGPSSPDLAAIRSFVNSLRAGGGTAIYDAVETAYQVAARDIQQQPDRYYSVVLMTDGENNSGHDATHFFVDYQHLPAQVRAVKTFTILFGEAQPKQLNQIADTTGGRVFDSRSAPLTQVFKEIRGYQ</sequence>
<keyword evidence="3" id="KW-1185">Reference proteome</keyword>
<dbReference type="Gene3D" id="3.40.50.410">
    <property type="entry name" value="von Willebrand factor, type A domain"/>
    <property type="match status" value="1"/>
</dbReference>
<protein>
    <submittedName>
        <fullName evidence="2">VWA domain-containing protein</fullName>
    </submittedName>
</protein>
<evidence type="ECO:0000313" key="3">
    <source>
        <dbReference type="Proteomes" id="UP000612893"/>
    </source>
</evidence>
<dbReference type="InterPro" id="IPR051266">
    <property type="entry name" value="CLCR"/>
</dbReference>
<dbReference type="AlphaFoldDB" id="A0A934K728"/>
<dbReference type="RefSeq" id="WP_338203114.1">
    <property type="nucleotide sequence ID" value="NZ_JAEKNR010000157.1"/>
</dbReference>
<comment type="caution">
    <text evidence="2">The sequence shown here is derived from an EMBL/GenBank/DDBJ whole genome shotgun (WGS) entry which is preliminary data.</text>
</comment>
<dbReference type="PANTHER" id="PTHR10579">
    <property type="entry name" value="CALCIUM-ACTIVATED CHLORIDE CHANNEL REGULATOR"/>
    <property type="match status" value="1"/>
</dbReference>
<gene>
    <name evidence="2" type="ORF">JF922_16045</name>
</gene>
<dbReference type="SUPFAM" id="SSF53850">
    <property type="entry name" value="Periplasmic binding protein-like II"/>
    <property type="match status" value="1"/>
</dbReference>
<proteinExistence type="predicted"/>
<dbReference type="SUPFAM" id="SSF53300">
    <property type="entry name" value="vWA-like"/>
    <property type="match status" value="1"/>
</dbReference>
<dbReference type="PROSITE" id="PS51257">
    <property type="entry name" value="PROKAR_LIPOPROTEIN"/>
    <property type="match status" value="1"/>
</dbReference>
<feature type="domain" description="VWFA" evidence="1">
    <location>
        <begin position="339"/>
        <end position="527"/>
    </location>
</feature>
<accession>A0A934K728</accession>
<dbReference type="Pfam" id="PF00092">
    <property type="entry name" value="VWA"/>
    <property type="match status" value="1"/>
</dbReference>
<dbReference type="Pfam" id="PF13531">
    <property type="entry name" value="SBP_bac_11"/>
    <property type="match status" value="1"/>
</dbReference>
<evidence type="ECO:0000313" key="2">
    <source>
        <dbReference type="EMBL" id="MBJ7599575.1"/>
    </source>
</evidence>
<reference evidence="2" key="1">
    <citation type="submission" date="2020-10" db="EMBL/GenBank/DDBJ databases">
        <title>Ca. Dormibacterota MAGs.</title>
        <authorList>
            <person name="Montgomery K."/>
        </authorList>
    </citation>
    <scope>NUCLEOTIDE SEQUENCE [LARGE SCALE GENOMIC DNA]</scope>
    <source>
        <strain evidence="2">SC8812_S17_10</strain>
    </source>
</reference>
<dbReference type="CDD" id="cd00198">
    <property type="entry name" value="vWFA"/>
    <property type="match status" value="1"/>
</dbReference>
<dbReference type="InterPro" id="IPR002035">
    <property type="entry name" value="VWF_A"/>
</dbReference>
<dbReference type="PROSITE" id="PS50234">
    <property type="entry name" value="VWFA"/>
    <property type="match status" value="1"/>
</dbReference>
<evidence type="ECO:0000259" key="1">
    <source>
        <dbReference type="PROSITE" id="PS50234"/>
    </source>
</evidence>
<name>A0A934K728_9BACT</name>
<organism evidence="2 3">
    <name type="scientific">Candidatus Nephthysia bennettiae</name>
    <dbReference type="NCBI Taxonomy" id="3127016"/>
    <lineage>
        <taxon>Bacteria</taxon>
        <taxon>Bacillati</taxon>
        <taxon>Candidatus Dormiibacterota</taxon>
        <taxon>Candidatus Dormibacteria</taxon>
        <taxon>Candidatus Dormibacterales</taxon>
        <taxon>Candidatus Dormibacteraceae</taxon>
        <taxon>Candidatus Nephthysia</taxon>
    </lineage>
</organism>
<dbReference type="PANTHER" id="PTHR10579:SF43">
    <property type="entry name" value="ZINC FINGER (C3HC4-TYPE RING FINGER) FAMILY PROTEIN"/>
    <property type="match status" value="1"/>
</dbReference>